<gene>
    <name evidence="7" type="ORF">RY831_25385</name>
</gene>
<feature type="domain" description="HTH lysR-type" evidence="6">
    <location>
        <begin position="1"/>
        <end position="59"/>
    </location>
</feature>
<dbReference type="SUPFAM" id="SSF46785">
    <property type="entry name" value="Winged helix' DNA-binding domain"/>
    <property type="match status" value="1"/>
</dbReference>
<name>A0ABU6JG35_9BURK</name>
<sequence>MSGFTQFIAFASAARHRSFAHAGRELGITASTVAKRILRLEEQLGVKLFHRTTRQVTLSSDGEALYARCEKILADIHELETLAAGTHGEPRGELRINAPITYGKHVVLPAVSRLLQAHPDLSADVRLTDQLCDVIKDGIDAAVRIMPLIDSRLASKRIGWQHLVVCGSPDYLARRGKPKHPAQMDGHAFIVFRVPTSGRERPLQFSVDGEVLELHPRYRMLIDDGEGMVESACHGTGLIQVPDYMAAESIGSGRLVEVLRDFRPPPLPVSIVWPGNRLLPARVRLLIDALSSGADQPNRTANPRAADSGSLAM</sequence>
<dbReference type="PROSITE" id="PS50931">
    <property type="entry name" value="HTH_LYSR"/>
    <property type="match status" value="1"/>
</dbReference>
<dbReference type="InterPro" id="IPR036388">
    <property type="entry name" value="WH-like_DNA-bd_sf"/>
</dbReference>
<organism evidence="7 8">
    <name type="scientific">Noviherbaspirillum album</name>
    <dbReference type="NCBI Taxonomy" id="3080276"/>
    <lineage>
        <taxon>Bacteria</taxon>
        <taxon>Pseudomonadati</taxon>
        <taxon>Pseudomonadota</taxon>
        <taxon>Betaproteobacteria</taxon>
        <taxon>Burkholderiales</taxon>
        <taxon>Oxalobacteraceae</taxon>
        <taxon>Noviherbaspirillum</taxon>
    </lineage>
</organism>
<evidence type="ECO:0000256" key="3">
    <source>
        <dbReference type="ARBA" id="ARBA00023125"/>
    </source>
</evidence>
<keyword evidence="3" id="KW-0238">DNA-binding</keyword>
<keyword evidence="8" id="KW-1185">Reference proteome</keyword>
<dbReference type="InterPro" id="IPR005119">
    <property type="entry name" value="LysR_subst-bd"/>
</dbReference>
<dbReference type="InterPro" id="IPR000847">
    <property type="entry name" value="LysR_HTH_N"/>
</dbReference>
<protein>
    <submittedName>
        <fullName evidence="7">LysR family transcriptional regulator</fullName>
    </submittedName>
</protein>
<keyword evidence="4" id="KW-0804">Transcription</keyword>
<dbReference type="EMBL" id="JAWIIV010000031">
    <property type="protein sequence ID" value="MEC4722503.1"/>
    <property type="molecule type" value="Genomic_DNA"/>
</dbReference>
<dbReference type="SUPFAM" id="SSF53850">
    <property type="entry name" value="Periplasmic binding protein-like II"/>
    <property type="match status" value="1"/>
</dbReference>
<evidence type="ECO:0000259" key="6">
    <source>
        <dbReference type="PROSITE" id="PS50931"/>
    </source>
</evidence>
<keyword evidence="2" id="KW-0805">Transcription regulation</keyword>
<evidence type="ECO:0000313" key="7">
    <source>
        <dbReference type="EMBL" id="MEC4722503.1"/>
    </source>
</evidence>
<evidence type="ECO:0000256" key="1">
    <source>
        <dbReference type="ARBA" id="ARBA00009437"/>
    </source>
</evidence>
<dbReference type="Proteomes" id="UP001352263">
    <property type="component" value="Unassembled WGS sequence"/>
</dbReference>
<comment type="caution">
    <text evidence="7">The sequence shown here is derived from an EMBL/GenBank/DDBJ whole genome shotgun (WGS) entry which is preliminary data.</text>
</comment>
<dbReference type="InterPro" id="IPR036390">
    <property type="entry name" value="WH_DNA-bd_sf"/>
</dbReference>
<dbReference type="RefSeq" id="WP_326509176.1">
    <property type="nucleotide sequence ID" value="NZ_JAWIIV010000031.1"/>
</dbReference>
<dbReference type="Pfam" id="PF03466">
    <property type="entry name" value="LysR_substrate"/>
    <property type="match status" value="1"/>
</dbReference>
<dbReference type="Pfam" id="PF00126">
    <property type="entry name" value="HTH_1"/>
    <property type="match status" value="1"/>
</dbReference>
<evidence type="ECO:0000256" key="4">
    <source>
        <dbReference type="ARBA" id="ARBA00023163"/>
    </source>
</evidence>
<dbReference type="PANTHER" id="PTHR30537">
    <property type="entry name" value="HTH-TYPE TRANSCRIPTIONAL REGULATOR"/>
    <property type="match status" value="1"/>
</dbReference>
<reference evidence="7 8" key="1">
    <citation type="submission" date="2023-10" db="EMBL/GenBank/DDBJ databases">
        <title>Noviherbaspirillum sp. CPCC 100848 genome assembly.</title>
        <authorList>
            <person name="Li X.Y."/>
            <person name="Fang X.M."/>
        </authorList>
    </citation>
    <scope>NUCLEOTIDE SEQUENCE [LARGE SCALE GENOMIC DNA]</scope>
    <source>
        <strain evidence="7 8">CPCC 100848</strain>
    </source>
</reference>
<evidence type="ECO:0000313" key="8">
    <source>
        <dbReference type="Proteomes" id="UP001352263"/>
    </source>
</evidence>
<dbReference type="Gene3D" id="3.40.190.290">
    <property type="match status" value="1"/>
</dbReference>
<dbReference type="PANTHER" id="PTHR30537:SF5">
    <property type="entry name" value="HTH-TYPE TRANSCRIPTIONAL ACTIVATOR TTDR-RELATED"/>
    <property type="match status" value="1"/>
</dbReference>
<dbReference type="Gene3D" id="1.10.10.10">
    <property type="entry name" value="Winged helix-like DNA-binding domain superfamily/Winged helix DNA-binding domain"/>
    <property type="match status" value="1"/>
</dbReference>
<feature type="region of interest" description="Disordered" evidence="5">
    <location>
        <begin position="294"/>
        <end position="313"/>
    </location>
</feature>
<proteinExistence type="inferred from homology"/>
<dbReference type="CDD" id="cd08422">
    <property type="entry name" value="PBP2_CrgA_like"/>
    <property type="match status" value="1"/>
</dbReference>
<accession>A0ABU6JG35</accession>
<dbReference type="InterPro" id="IPR058163">
    <property type="entry name" value="LysR-type_TF_proteobact-type"/>
</dbReference>
<evidence type="ECO:0000256" key="5">
    <source>
        <dbReference type="SAM" id="MobiDB-lite"/>
    </source>
</evidence>
<comment type="similarity">
    <text evidence="1">Belongs to the LysR transcriptional regulatory family.</text>
</comment>
<evidence type="ECO:0000256" key="2">
    <source>
        <dbReference type="ARBA" id="ARBA00023015"/>
    </source>
</evidence>